<dbReference type="Gene3D" id="1.10.10.10">
    <property type="entry name" value="Winged helix-like DNA-binding domain superfamily/Winged helix DNA-binding domain"/>
    <property type="match status" value="1"/>
</dbReference>
<dbReference type="SMART" id="SM00347">
    <property type="entry name" value="HTH_MARR"/>
    <property type="match status" value="1"/>
</dbReference>
<evidence type="ECO:0000256" key="1">
    <source>
        <dbReference type="ARBA" id="ARBA00023015"/>
    </source>
</evidence>
<dbReference type="PROSITE" id="PS01117">
    <property type="entry name" value="HTH_MARR_1"/>
    <property type="match status" value="1"/>
</dbReference>
<dbReference type="AlphaFoldDB" id="A0A0R1RVE3"/>
<dbReference type="EMBL" id="AZEX01000035">
    <property type="protein sequence ID" value="KRL60833.1"/>
    <property type="molecule type" value="Genomic_DNA"/>
</dbReference>
<accession>A0A0R1RVE3</accession>
<dbReference type="InterPro" id="IPR036388">
    <property type="entry name" value="WH-like_DNA-bd_sf"/>
</dbReference>
<evidence type="ECO:0000313" key="5">
    <source>
        <dbReference type="EMBL" id="KRL60833.1"/>
    </source>
</evidence>
<dbReference type="eggNOG" id="COG1846">
    <property type="taxonomic scope" value="Bacteria"/>
</dbReference>
<name>A0A0R1RVE3_9LACO</name>
<dbReference type="STRING" id="1423747.FC69_GL001269"/>
<dbReference type="RefSeq" id="WP_081779526.1">
    <property type="nucleotide sequence ID" value="NZ_AZEX01000035.1"/>
</dbReference>
<gene>
    <name evidence="5" type="ORF">FC69_GL001269</name>
</gene>
<dbReference type="SUPFAM" id="SSF46785">
    <property type="entry name" value="Winged helix' DNA-binding domain"/>
    <property type="match status" value="1"/>
</dbReference>
<keyword evidence="2" id="KW-0238">DNA-binding</keyword>
<reference evidence="5 6" key="1">
    <citation type="journal article" date="2015" name="Genome Announc.">
        <title>Expanding the biotechnology potential of lactobacilli through comparative genomics of 213 strains and associated genera.</title>
        <authorList>
            <person name="Sun Z."/>
            <person name="Harris H.M."/>
            <person name="McCann A."/>
            <person name="Guo C."/>
            <person name="Argimon S."/>
            <person name="Zhang W."/>
            <person name="Yang X."/>
            <person name="Jeffery I.B."/>
            <person name="Cooney J.C."/>
            <person name="Kagawa T.F."/>
            <person name="Liu W."/>
            <person name="Song Y."/>
            <person name="Salvetti E."/>
            <person name="Wrobel A."/>
            <person name="Rasinkangas P."/>
            <person name="Parkhill J."/>
            <person name="Rea M.C."/>
            <person name="O'Sullivan O."/>
            <person name="Ritari J."/>
            <person name="Douillard F.P."/>
            <person name="Paul Ross R."/>
            <person name="Yang R."/>
            <person name="Briner A.E."/>
            <person name="Felis G.E."/>
            <person name="de Vos W.M."/>
            <person name="Barrangou R."/>
            <person name="Klaenhammer T.R."/>
            <person name="Caufield P.W."/>
            <person name="Cui Y."/>
            <person name="Zhang H."/>
            <person name="O'Toole P.W."/>
        </authorList>
    </citation>
    <scope>NUCLEOTIDE SEQUENCE [LARGE SCALE GENOMIC DNA]</scope>
    <source>
        <strain evidence="5 6">DSM 14340</strain>
    </source>
</reference>
<dbReference type="GO" id="GO:0003677">
    <property type="term" value="F:DNA binding"/>
    <property type="evidence" value="ECO:0007669"/>
    <property type="project" value="UniProtKB-KW"/>
</dbReference>
<dbReference type="PANTHER" id="PTHR42756:SF1">
    <property type="entry name" value="TRANSCRIPTIONAL REPRESSOR OF EMRAB OPERON"/>
    <property type="match status" value="1"/>
</dbReference>
<dbReference type="PANTHER" id="PTHR42756">
    <property type="entry name" value="TRANSCRIPTIONAL REGULATOR, MARR"/>
    <property type="match status" value="1"/>
</dbReference>
<keyword evidence="3" id="KW-0804">Transcription</keyword>
<dbReference type="InterPro" id="IPR000835">
    <property type="entry name" value="HTH_MarR-typ"/>
</dbReference>
<evidence type="ECO:0000256" key="3">
    <source>
        <dbReference type="ARBA" id="ARBA00023163"/>
    </source>
</evidence>
<organism evidence="5 6">
    <name type="scientific">Latilactobacillus fuchuensis DSM 14340 = JCM 11249</name>
    <dbReference type="NCBI Taxonomy" id="1423747"/>
    <lineage>
        <taxon>Bacteria</taxon>
        <taxon>Bacillati</taxon>
        <taxon>Bacillota</taxon>
        <taxon>Bacilli</taxon>
        <taxon>Lactobacillales</taxon>
        <taxon>Lactobacillaceae</taxon>
        <taxon>Latilactobacillus</taxon>
    </lineage>
</organism>
<protein>
    <submittedName>
        <fullName evidence="5">MarR family protein</fullName>
    </submittedName>
</protein>
<dbReference type="PROSITE" id="PS50995">
    <property type="entry name" value="HTH_MARR_2"/>
    <property type="match status" value="1"/>
</dbReference>
<evidence type="ECO:0000256" key="2">
    <source>
        <dbReference type="ARBA" id="ARBA00023125"/>
    </source>
</evidence>
<dbReference type="InterPro" id="IPR023187">
    <property type="entry name" value="Tscrpt_reg_MarR-type_CS"/>
</dbReference>
<comment type="caution">
    <text evidence="5">The sequence shown here is derived from an EMBL/GenBank/DDBJ whole genome shotgun (WGS) entry which is preliminary data.</text>
</comment>
<dbReference type="PATRIC" id="fig|1423747.3.peg.1295"/>
<dbReference type="Pfam" id="PF01047">
    <property type="entry name" value="MarR"/>
    <property type="match status" value="1"/>
</dbReference>
<dbReference type="Proteomes" id="UP000051264">
    <property type="component" value="Unassembled WGS sequence"/>
</dbReference>
<evidence type="ECO:0000259" key="4">
    <source>
        <dbReference type="PROSITE" id="PS50995"/>
    </source>
</evidence>
<dbReference type="OrthoDB" id="1903871at2"/>
<sequence length="158" mass="18462">MKRGIIVEDSQLLDEYIELYMSSIKYVEDLVSEPTKAYHLSFEQYLIMKEIAEDSSVSLIDIARKRRVTRGAISRQIRVLLKLDYITQEIDPNDRRRLILNLTPNGLATVHEINPKIHQRFASWVETFGIDNSKQMLALMNEFRHKIMAKEVKAAQQK</sequence>
<dbReference type="InterPro" id="IPR036390">
    <property type="entry name" value="WH_DNA-bd_sf"/>
</dbReference>
<proteinExistence type="predicted"/>
<feature type="domain" description="HTH marR-type" evidence="4">
    <location>
        <begin position="13"/>
        <end position="145"/>
    </location>
</feature>
<dbReference type="GO" id="GO:0003700">
    <property type="term" value="F:DNA-binding transcription factor activity"/>
    <property type="evidence" value="ECO:0007669"/>
    <property type="project" value="InterPro"/>
</dbReference>
<evidence type="ECO:0000313" key="6">
    <source>
        <dbReference type="Proteomes" id="UP000051264"/>
    </source>
</evidence>
<keyword evidence="1" id="KW-0805">Transcription regulation</keyword>